<dbReference type="InterPro" id="IPR002870">
    <property type="entry name" value="Peptidase_M12B_N"/>
</dbReference>
<dbReference type="SUPFAM" id="SSF57552">
    <property type="entry name" value="Blood coagulation inhibitor (disintegrin)"/>
    <property type="match status" value="1"/>
</dbReference>
<gene>
    <name evidence="6" type="ORF">CUNI_LOCUS9325</name>
</gene>
<dbReference type="FunFam" id="3.40.390.10:FF:000002">
    <property type="entry name" value="Disintegrin and metalloproteinase domain-containing protein 22"/>
    <property type="match status" value="1"/>
</dbReference>
<feature type="chain" id="PRO_5035936332" evidence="3">
    <location>
        <begin position="30"/>
        <end position="471"/>
    </location>
</feature>
<evidence type="ECO:0000259" key="4">
    <source>
        <dbReference type="PROSITE" id="PS50214"/>
    </source>
</evidence>
<dbReference type="SUPFAM" id="SSF55486">
    <property type="entry name" value="Metalloproteases ('zincins'), catalytic domain"/>
    <property type="match status" value="1"/>
</dbReference>
<name>A0A8S3Z2N1_9EUPU</name>
<accession>A0A8S3Z2N1</accession>
<feature type="non-terminal residue" evidence="6">
    <location>
        <position position="471"/>
    </location>
</feature>
<evidence type="ECO:0000256" key="1">
    <source>
        <dbReference type="ARBA" id="ARBA00023157"/>
    </source>
</evidence>
<feature type="binding site" evidence="2">
    <location>
        <position position="352"/>
    </location>
    <ligand>
        <name>Zn(2+)</name>
        <dbReference type="ChEBI" id="CHEBI:29105"/>
        <note>catalytic</note>
    </ligand>
</feature>
<dbReference type="InterPro" id="IPR034027">
    <property type="entry name" value="Reprolysin_adamalysin"/>
</dbReference>
<evidence type="ECO:0000256" key="2">
    <source>
        <dbReference type="PROSITE-ProRule" id="PRU00276"/>
    </source>
</evidence>
<organism evidence="6 7">
    <name type="scientific">Candidula unifasciata</name>
    <dbReference type="NCBI Taxonomy" id="100452"/>
    <lineage>
        <taxon>Eukaryota</taxon>
        <taxon>Metazoa</taxon>
        <taxon>Spiralia</taxon>
        <taxon>Lophotrochozoa</taxon>
        <taxon>Mollusca</taxon>
        <taxon>Gastropoda</taxon>
        <taxon>Heterobranchia</taxon>
        <taxon>Euthyneura</taxon>
        <taxon>Panpulmonata</taxon>
        <taxon>Eupulmonata</taxon>
        <taxon>Stylommatophora</taxon>
        <taxon>Helicina</taxon>
        <taxon>Helicoidea</taxon>
        <taxon>Geomitridae</taxon>
        <taxon>Candidula</taxon>
    </lineage>
</organism>
<dbReference type="Gene3D" id="3.40.390.10">
    <property type="entry name" value="Collagenase (Catalytic Domain)"/>
    <property type="match status" value="1"/>
</dbReference>
<dbReference type="CDD" id="cd04269">
    <property type="entry name" value="ZnMc_adamalysin_II_like"/>
    <property type="match status" value="1"/>
</dbReference>
<feature type="binding site" evidence="2">
    <location>
        <position position="362"/>
    </location>
    <ligand>
        <name>Zn(2+)</name>
        <dbReference type="ChEBI" id="CHEBI:29105"/>
        <note>catalytic</note>
    </ligand>
</feature>
<keyword evidence="2" id="KW-0862">Zinc</keyword>
<evidence type="ECO:0000313" key="6">
    <source>
        <dbReference type="EMBL" id="CAG5123767.1"/>
    </source>
</evidence>
<feature type="binding site" evidence="2">
    <location>
        <position position="356"/>
    </location>
    <ligand>
        <name>Zn(2+)</name>
        <dbReference type="ChEBI" id="CHEBI:29105"/>
        <note>catalytic</note>
    </ligand>
</feature>
<reference evidence="6" key="1">
    <citation type="submission" date="2021-04" db="EMBL/GenBank/DDBJ databases">
        <authorList>
            <consortium name="Molecular Ecology Group"/>
        </authorList>
    </citation>
    <scope>NUCLEOTIDE SEQUENCE</scope>
</reference>
<protein>
    <submittedName>
        <fullName evidence="6">Uncharacterized protein</fullName>
    </submittedName>
</protein>
<comment type="caution">
    <text evidence="2">Lacks conserved residue(s) required for the propagation of feature annotation.</text>
</comment>
<evidence type="ECO:0000259" key="5">
    <source>
        <dbReference type="PROSITE" id="PS50215"/>
    </source>
</evidence>
<dbReference type="InterPro" id="IPR001762">
    <property type="entry name" value="Disintegrin_dom"/>
</dbReference>
<dbReference type="AlphaFoldDB" id="A0A8S3Z2N1"/>
<keyword evidence="1 2" id="KW-1015">Disulfide bond</keyword>
<dbReference type="PROSITE" id="PS50214">
    <property type="entry name" value="DISINTEGRIN_2"/>
    <property type="match status" value="1"/>
</dbReference>
<dbReference type="InterPro" id="IPR001590">
    <property type="entry name" value="Peptidase_M12B"/>
</dbReference>
<sequence length="471" mass="53263">MGQHLEWLFGKLPLLCIIIFFDSLNCAKGHYEETGKFKGISFFYRHFDCLVTYYYGGHKVHSILDKEGQYLDNITAQFFAFGKSFVVDLHLNKKLFSGAYVEKVFHSHGQSAETNHISRRRNHCYYHGKLRFFPESEAALSTCDGLRGYITNRLDTYHIEPINGSIHRVYRSSDQRHLPFKCGTEGHDPRLHSHQFVVGRHKRSIQAPYDSNSNTRYVELYLVNDYRTFERHGKVADIVIKRSQDIANIVSSLYRQLNIYVVLVGVEVWAGGDLVSITTSADNTMENFLRYRKERINPYHHNDNAQLITGVFFDHGVVGKAIKGPICTHQFSGGVNMDYGGLVNLVATTVAHEMGHNFGMEHDNDTMCECRDDKCIMAATSGQISPRRWSSCSQNALAEAFDLGMDYCLRNLPASIYDGPICGNGFKEDGEECDCGLPQDCTNRCCNASSCTLHPLAKCATGRCCDLDTCK</sequence>
<feature type="domain" description="Disintegrin" evidence="4">
    <location>
        <begin position="419"/>
        <end position="471"/>
    </location>
</feature>
<evidence type="ECO:0000313" key="7">
    <source>
        <dbReference type="Proteomes" id="UP000678393"/>
    </source>
</evidence>
<dbReference type="PANTHER" id="PTHR11905">
    <property type="entry name" value="ADAM A DISINTEGRIN AND METALLOPROTEASE DOMAIN"/>
    <property type="match status" value="1"/>
</dbReference>
<dbReference type="PANTHER" id="PTHR11905:SF159">
    <property type="entry name" value="ADAM METALLOPROTEASE"/>
    <property type="match status" value="1"/>
</dbReference>
<feature type="domain" description="Peptidase M12B" evidence="5">
    <location>
        <begin position="216"/>
        <end position="413"/>
    </location>
</feature>
<dbReference type="SMART" id="SM00050">
    <property type="entry name" value="DISIN"/>
    <property type="match status" value="1"/>
</dbReference>
<feature type="disulfide bond" evidence="2">
    <location>
        <begin position="368"/>
        <end position="392"/>
    </location>
</feature>
<dbReference type="GO" id="GO:0006509">
    <property type="term" value="P:membrane protein ectodomain proteolysis"/>
    <property type="evidence" value="ECO:0007669"/>
    <property type="project" value="TreeGrafter"/>
</dbReference>
<keyword evidence="3" id="KW-0732">Signal</keyword>
<feature type="signal peptide" evidence="3">
    <location>
        <begin position="1"/>
        <end position="29"/>
    </location>
</feature>
<dbReference type="InterPro" id="IPR024079">
    <property type="entry name" value="MetalloPept_cat_dom_sf"/>
</dbReference>
<keyword evidence="2" id="KW-0479">Metal-binding</keyword>
<dbReference type="Gene3D" id="4.10.70.10">
    <property type="entry name" value="Disintegrin domain"/>
    <property type="match status" value="1"/>
</dbReference>
<proteinExistence type="predicted"/>
<comment type="caution">
    <text evidence="6">The sequence shown here is derived from an EMBL/GenBank/DDBJ whole genome shotgun (WGS) entry which is preliminary data.</text>
</comment>
<dbReference type="OrthoDB" id="5951731at2759"/>
<keyword evidence="7" id="KW-1185">Reference proteome</keyword>
<dbReference type="EMBL" id="CAJHNH020001613">
    <property type="protein sequence ID" value="CAG5123767.1"/>
    <property type="molecule type" value="Genomic_DNA"/>
</dbReference>
<feature type="disulfide bond" evidence="2">
    <location>
        <begin position="370"/>
        <end position="375"/>
    </location>
</feature>
<feature type="active site" evidence="2">
    <location>
        <position position="353"/>
    </location>
</feature>
<dbReference type="Pfam" id="PF01421">
    <property type="entry name" value="Reprolysin"/>
    <property type="match status" value="1"/>
</dbReference>
<dbReference type="Proteomes" id="UP000678393">
    <property type="component" value="Unassembled WGS sequence"/>
</dbReference>
<dbReference type="GO" id="GO:0046872">
    <property type="term" value="F:metal ion binding"/>
    <property type="evidence" value="ECO:0007669"/>
    <property type="project" value="UniProtKB-KW"/>
</dbReference>
<dbReference type="GO" id="GO:0004222">
    <property type="term" value="F:metalloendopeptidase activity"/>
    <property type="evidence" value="ECO:0007669"/>
    <property type="project" value="InterPro"/>
</dbReference>
<evidence type="ECO:0000256" key="3">
    <source>
        <dbReference type="SAM" id="SignalP"/>
    </source>
</evidence>
<dbReference type="PROSITE" id="PS50215">
    <property type="entry name" value="ADAM_MEPRO"/>
    <property type="match status" value="1"/>
</dbReference>
<dbReference type="Pfam" id="PF01562">
    <property type="entry name" value="Pep_M12B_propep"/>
    <property type="match status" value="1"/>
</dbReference>
<dbReference type="InterPro" id="IPR036436">
    <property type="entry name" value="Disintegrin_dom_sf"/>
</dbReference>